<keyword evidence="3 10" id="KW-0653">Protein transport</keyword>
<keyword evidence="15" id="KW-1185">Reference proteome</keyword>
<protein>
    <recommendedName>
        <fullName evidence="7 10">Peroxisomal membrane protein PEX14</fullName>
    </recommendedName>
    <alternativeName>
        <fullName evidence="8 10">Peroxin-14</fullName>
    </alternativeName>
</protein>
<accession>S8EKS2</accession>
<name>S8EKS2_FOMSC</name>
<evidence type="ECO:0000256" key="2">
    <source>
        <dbReference type="ARBA" id="ARBA00022448"/>
    </source>
</evidence>
<keyword evidence="4" id="KW-0811">Translocation</keyword>
<dbReference type="InterPro" id="IPR025655">
    <property type="entry name" value="PEX14"/>
</dbReference>
<dbReference type="Proteomes" id="UP000015241">
    <property type="component" value="Unassembled WGS sequence"/>
</dbReference>
<evidence type="ECO:0000256" key="7">
    <source>
        <dbReference type="ARBA" id="ARBA00029502"/>
    </source>
</evidence>
<evidence type="ECO:0000313" key="14">
    <source>
        <dbReference type="EMBL" id="EPT03944.1"/>
    </source>
</evidence>
<evidence type="ECO:0000256" key="4">
    <source>
        <dbReference type="ARBA" id="ARBA00023010"/>
    </source>
</evidence>
<dbReference type="eggNOG" id="KOG2629">
    <property type="taxonomic scope" value="Eukaryota"/>
</dbReference>
<evidence type="ECO:0000313" key="15">
    <source>
        <dbReference type="Proteomes" id="UP000015241"/>
    </source>
</evidence>
<comment type="function">
    <text evidence="10">Component of the PEX13-PEX14 docking complex, a translocon channel that specifically mediates the import of peroxisomal cargo proteins bound to PEX5 receptor. The PEX13-PEX14 docking complex forms a large import pore which can be opened to a diameter of about 9 nm. Mechanistically, PEX5 receptor along with cargo proteins associates with the PEX14 subunit of the PEX13-PEX14 docking complex in the cytosol, leading to the insertion of the receptor into the organelle membrane with the concomitant translocation of the cargo into the peroxisome matrix.</text>
</comment>
<dbReference type="EMBL" id="KE504128">
    <property type="protein sequence ID" value="EPT03944.1"/>
    <property type="molecule type" value="Genomic_DNA"/>
</dbReference>
<dbReference type="InterPro" id="IPR036388">
    <property type="entry name" value="WH-like_DNA-bd_sf"/>
</dbReference>
<evidence type="ECO:0000256" key="12">
    <source>
        <dbReference type="SAM" id="MobiDB-lite"/>
    </source>
</evidence>
<evidence type="ECO:0000256" key="8">
    <source>
        <dbReference type="ARBA" id="ARBA00029691"/>
    </source>
</evidence>
<gene>
    <name evidence="14" type="ORF">FOMPIDRAFT_1157904</name>
</gene>
<comment type="subcellular location">
    <subcellularLocation>
        <location evidence="9 10">Peroxisome membrane</location>
    </subcellularLocation>
</comment>
<dbReference type="GO" id="GO:0005102">
    <property type="term" value="F:signaling receptor binding"/>
    <property type="evidence" value="ECO:0007669"/>
    <property type="project" value="TreeGrafter"/>
</dbReference>
<dbReference type="FunCoup" id="S8EKS2">
    <property type="interactions" value="18"/>
</dbReference>
<dbReference type="HOGENOM" id="CLU_045718_1_0_1"/>
<evidence type="ECO:0000259" key="13">
    <source>
        <dbReference type="Pfam" id="PF04695"/>
    </source>
</evidence>
<dbReference type="InParanoid" id="S8EKS2"/>
<keyword evidence="11" id="KW-0175">Coiled coil</keyword>
<reference evidence="14 15" key="1">
    <citation type="journal article" date="2012" name="Science">
        <title>The Paleozoic origin of enzymatic lignin decomposition reconstructed from 31 fungal genomes.</title>
        <authorList>
            <person name="Floudas D."/>
            <person name="Binder M."/>
            <person name="Riley R."/>
            <person name="Barry K."/>
            <person name="Blanchette R.A."/>
            <person name="Henrissat B."/>
            <person name="Martinez A.T."/>
            <person name="Otillar R."/>
            <person name="Spatafora J.W."/>
            <person name="Yadav J.S."/>
            <person name="Aerts A."/>
            <person name="Benoit I."/>
            <person name="Boyd A."/>
            <person name="Carlson A."/>
            <person name="Copeland A."/>
            <person name="Coutinho P.M."/>
            <person name="de Vries R.P."/>
            <person name="Ferreira P."/>
            <person name="Findley K."/>
            <person name="Foster B."/>
            <person name="Gaskell J."/>
            <person name="Glotzer D."/>
            <person name="Gorecki P."/>
            <person name="Heitman J."/>
            <person name="Hesse C."/>
            <person name="Hori C."/>
            <person name="Igarashi K."/>
            <person name="Jurgens J.A."/>
            <person name="Kallen N."/>
            <person name="Kersten P."/>
            <person name="Kohler A."/>
            <person name="Kuees U."/>
            <person name="Kumar T.K.A."/>
            <person name="Kuo A."/>
            <person name="LaButti K."/>
            <person name="Larrondo L.F."/>
            <person name="Lindquist E."/>
            <person name="Ling A."/>
            <person name="Lombard V."/>
            <person name="Lucas S."/>
            <person name="Lundell T."/>
            <person name="Martin R."/>
            <person name="McLaughlin D.J."/>
            <person name="Morgenstern I."/>
            <person name="Morin E."/>
            <person name="Murat C."/>
            <person name="Nagy L.G."/>
            <person name="Nolan M."/>
            <person name="Ohm R.A."/>
            <person name="Patyshakuliyeva A."/>
            <person name="Rokas A."/>
            <person name="Ruiz-Duenas F.J."/>
            <person name="Sabat G."/>
            <person name="Salamov A."/>
            <person name="Samejima M."/>
            <person name="Schmutz J."/>
            <person name="Slot J.C."/>
            <person name="St John F."/>
            <person name="Stenlid J."/>
            <person name="Sun H."/>
            <person name="Sun S."/>
            <person name="Syed K."/>
            <person name="Tsang A."/>
            <person name="Wiebenga A."/>
            <person name="Young D."/>
            <person name="Pisabarro A."/>
            <person name="Eastwood D.C."/>
            <person name="Martin F."/>
            <person name="Cullen D."/>
            <person name="Grigoriev I.V."/>
            <person name="Hibbett D.S."/>
        </authorList>
    </citation>
    <scope>NUCLEOTIDE SEQUENCE</scope>
    <source>
        <strain evidence="15">FP-58527</strain>
    </source>
</reference>
<keyword evidence="6 10" id="KW-0576">Peroxisome</keyword>
<feature type="coiled-coil region" evidence="11">
    <location>
        <begin position="135"/>
        <end position="237"/>
    </location>
</feature>
<feature type="domain" description="Peroxisome membrane anchor protein Pex14p N-terminal" evidence="13">
    <location>
        <begin position="6"/>
        <end position="52"/>
    </location>
</feature>
<organism evidence="14 15">
    <name type="scientific">Fomitopsis schrenkii</name>
    <name type="common">Brown rot fungus</name>
    <dbReference type="NCBI Taxonomy" id="2126942"/>
    <lineage>
        <taxon>Eukaryota</taxon>
        <taxon>Fungi</taxon>
        <taxon>Dikarya</taxon>
        <taxon>Basidiomycota</taxon>
        <taxon>Agaricomycotina</taxon>
        <taxon>Agaricomycetes</taxon>
        <taxon>Polyporales</taxon>
        <taxon>Fomitopsis</taxon>
    </lineage>
</organism>
<evidence type="ECO:0000256" key="1">
    <source>
        <dbReference type="ARBA" id="ARBA00005443"/>
    </source>
</evidence>
<dbReference type="InterPro" id="IPR006785">
    <property type="entry name" value="Pex14_N"/>
</dbReference>
<dbReference type="GO" id="GO:1990429">
    <property type="term" value="C:peroxisomal importomer complex"/>
    <property type="evidence" value="ECO:0007669"/>
    <property type="project" value="TreeGrafter"/>
</dbReference>
<dbReference type="GO" id="GO:0016560">
    <property type="term" value="P:protein import into peroxisome matrix, docking"/>
    <property type="evidence" value="ECO:0007669"/>
    <property type="project" value="UniProtKB-UniRule"/>
</dbReference>
<feature type="region of interest" description="Disordered" evidence="12">
    <location>
        <begin position="264"/>
        <end position="311"/>
    </location>
</feature>
<comment type="similarity">
    <text evidence="1 10">Belongs to the peroxin-14 family.</text>
</comment>
<evidence type="ECO:0000256" key="10">
    <source>
        <dbReference type="RuleBase" id="RU367032"/>
    </source>
</evidence>
<keyword evidence="5 10" id="KW-0472">Membrane</keyword>
<proteinExistence type="inferred from homology"/>
<dbReference type="GO" id="GO:0005778">
    <property type="term" value="C:peroxisomal membrane"/>
    <property type="evidence" value="ECO:0007669"/>
    <property type="project" value="UniProtKB-SubCell"/>
</dbReference>
<dbReference type="Pfam" id="PF04695">
    <property type="entry name" value="Pex14_N"/>
    <property type="match status" value="1"/>
</dbReference>
<dbReference type="PANTHER" id="PTHR23058">
    <property type="entry name" value="PEROXISOMAL MEMBRANE PROTEIN PEX14"/>
    <property type="match status" value="1"/>
</dbReference>
<evidence type="ECO:0000256" key="6">
    <source>
        <dbReference type="ARBA" id="ARBA00023140"/>
    </source>
</evidence>
<dbReference type="Gene3D" id="1.10.10.10">
    <property type="entry name" value="Winged helix-like DNA-binding domain superfamily/Winged helix DNA-binding domain"/>
    <property type="match status" value="1"/>
</dbReference>
<evidence type="ECO:0000256" key="5">
    <source>
        <dbReference type="ARBA" id="ARBA00023136"/>
    </source>
</evidence>
<evidence type="ECO:0000256" key="11">
    <source>
        <dbReference type="SAM" id="Coils"/>
    </source>
</evidence>
<keyword evidence="2 10" id="KW-0813">Transport</keyword>
<dbReference type="PANTHER" id="PTHR23058:SF0">
    <property type="entry name" value="PEROXISOMAL MEMBRANE PROTEIN PEX14"/>
    <property type="match status" value="1"/>
</dbReference>
<dbReference type="STRING" id="743788.S8EKS2"/>
<feature type="compositionally biased region" description="Pro residues" evidence="12">
    <location>
        <begin position="272"/>
        <end position="284"/>
    </location>
</feature>
<evidence type="ECO:0000256" key="3">
    <source>
        <dbReference type="ARBA" id="ARBA00022927"/>
    </source>
</evidence>
<evidence type="ECO:0000256" key="9">
    <source>
        <dbReference type="ARBA" id="ARBA00046271"/>
    </source>
</evidence>
<dbReference type="OrthoDB" id="5549158at2759"/>
<dbReference type="AlphaFoldDB" id="S8EKS2"/>
<sequence length="311" mass="33986">MASTPDRQELIRNAVIFLADPKARIQVSPLAQRVQFLEAKGLNSAEIDEAMRQAALQRTQVAPTSSATPYGPAYAPVYGPQPFPAQPLVQPWDWRDYFITAVVSGSVAYVAASLFRKYVLPHLQPPSATAYEADRDALASQFDAAEALLKEIQAESAAVRLAVEQQNEKVEKATRGVEDVVQEIKEGESRTRDEMREIREEVNNVREMLPKMMEKNKENQQQTLAELQQELKSMKALLLSRGPSSPSGFSTPIVPSKPAIPAWQLAASTPSPSVPSIPPQPQQPAPMSTPTANDKGKGVEIPVNGLTTPKP</sequence>